<dbReference type="PANTHER" id="PTHR30034:SF6">
    <property type="entry name" value="YOP PROTEINS TRANSLOCATION PROTEIN Q"/>
    <property type="match status" value="1"/>
</dbReference>
<proteinExistence type="inferred from homology"/>
<evidence type="ECO:0000313" key="3">
    <source>
        <dbReference type="EMBL" id="GGY28907.1"/>
    </source>
</evidence>
<dbReference type="GO" id="GO:0003774">
    <property type="term" value="F:cytoskeletal motor activity"/>
    <property type="evidence" value="ECO:0007669"/>
    <property type="project" value="InterPro"/>
</dbReference>
<comment type="similarity">
    <text evidence="1">Belongs to the FliN/MopA/SpaO family.</text>
</comment>
<accession>A0A918UBV6</accession>
<dbReference type="RefSeq" id="WP_189536774.1">
    <property type="nucleotide sequence ID" value="NZ_BMYX01000027.1"/>
</dbReference>
<evidence type="ECO:0000256" key="1">
    <source>
        <dbReference type="ARBA" id="ARBA00009226"/>
    </source>
</evidence>
<dbReference type="Proteomes" id="UP000645257">
    <property type="component" value="Unassembled WGS sequence"/>
</dbReference>
<evidence type="ECO:0000259" key="2">
    <source>
        <dbReference type="Pfam" id="PF01052"/>
    </source>
</evidence>
<sequence>MNQEVHRFVAGELQPGVSGSGAGLLEGKLRLLKDVKVTLETSLGECEVSLSRLGELKAGEVLTLDRMPGDPVDLRLNGVVVARGRLVVTGDYLGVRIDDVAELTP</sequence>
<dbReference type="Pfam" id="PF01052">
    <property type="entry name" value="FliMN_C"/>
    <property type="match status" value="1"/>
</dbReference>
<dbReference type="EMBL" id="BMYX01000027">
    <property type="protein sequence ID" value="GGY28907.1"/>
    <property type="molecule type" value="Genomic_DNA"/>
</dbReference>
<dbReference type="GO" id="GO:0009425">
    <property type="term" value="C:bacterial-type flagellum basal body"/>
    <property type="evidence" value="ECO:0007669"/>
    <property type="project" value="InterPro"/>
</dbReference>
<dbReference type="InterPro" id="IPR001172">
    <property type="entry name" value="FliN_T3SS_HrcQb"/>
</dbReference>
<protein>
    <recommendedName>
        <fullName evidence="2">Flagellar motor switch protein FliN-like C-terminal domain-containing protein</fullName>
    </recommendedName>
</protein>
<dbReference type="PANTHER" id="PTHR30034">
    <property type="entry name" value="FLAGELLAR MOTOR SWITCH PROTEIN FLIM"/>
    <property type="match status" value="1"/>
</dbReference>
<gene>
    <name evidence="3" type="ORF">GCM10011289_35100</name>
</gene>
<reference evidence="3" key="1">
    <citation type="journal article" date="2014" name="Int. J. Syst. Evol. Microbiol.">
        <title>Complete genome sequence of Corynebacterium casei LMG S-19264T (=DSM 44701T), isolated from a smear-ripened cheese.</title>
        <authorList>
            <consortium name="US DOE Joint Genome Institute (JGI-PGF)"/>
            <person name="Walter F."/>
            <person name="Albersmeier A."/>
            <person name="Kalinowski J."/>
            <person name="Ruckert C."/>
        </authorList>
    </citation>
    <scope>NUCLEOTIDE SEQUENCE</scope>
    <source>
        <strain evidence="3">KCTC 32182</strain>
    </source>
</reference>
<name>A0A918UBV6_9NEIS</name>
<dbReference type="Gene3D" id="2.30.330.10">
    <property type="entry name" value="SpoA-like"/>
    <property type="match status" value="1"/>
</dbReference>
<dbReference type="GO" id="GO:0050918">
    <property type="term" value="P:positive chemotaxis"/>
    <property type="evidence" value="ECO:0007669"/>
    <property type="project" value="TreeGrafter"/>
</dbReference>
<keyword evidence="4" id="KW-1185">Reference proteome</keyword>
<dbReference type="SUPFAM" id="SSF101801">
    <property type="entry name" value="Surface presentation of antigens (SPOA)"/>
    <property type="match status" value="1"/>
</dbReference>
<dbReference type="PRINTS" id="PR00956">
    <property type="entry name" value="FLGMOTORFLIN"/>
</dbReference>
<dbReference type="AlphaFoldDB" id="A0A918UBV6"/>
<feature type="domain" description="Flagellar motor switch protein FliN-like C-terminal" evidence="2">
    <location>
        <begin position="31"/>
        <end position="101"/>
    </location>
</feature>
<organism evidence="3 4">
    <name type="scientific">Paludibacterium paludis</name>
    <dbReference type="NCBI Taxonomy" id="1225769"/>
    <lineage>
        <taxon>Bacteria</taxon>
        <taxon>Pseudomonadati</taxon>
        <taxon>Pseudomonadota</taxon>
        <taxon>Betaproteobacteria</taxon>
        <taxon>Neisseriales</taxon>
        <taxon>Chromobacteriaceae</taxon>
        <taxon>Paludibacterium</taxon>
    </lineage>
</organism>
<evidence type="ECO:0000313" key="4">
    <source>
        <dbReference type="Proteomes" id="UP000645257"/>
    </source>
</evidence>
<dbReference type="GO" id="GO:0071978">
    <property type="term" value="P:bacterial-type flagellum-dependent swarming motility"/>
    <property type="evidence" value="ECO:0007669"/>
    <property type="project" value="TreeGrafter"/>
</dbReference>
<comment type="caution">
    <text evidence="3">The sequence shown here is derived from an EMBL/GenBank/DDBJ whole genome shotgun (WGS) entry which is preliminary data.</text>
</comment>
<dbReference type="InterPro" id="IPR036429">
    <property type="entry name" value="SpoA-like_sf"/>
</dbReference>
<dbReference type="InterPro" id="IPR001543">
    <property type="entry name" value="FliN-like_C"/>
</dbReference>
<reference evidence="3" key="2">
    <citation type="submission" date="2020-09" db="EMBL/GenBank/DDBJ databases">
        <authorList>
            <person name="Sun Q."/>
            <person name="Kim S."/>
        </authorList>
    </citation>
    <scope>NUCLEOTIDE SEQUENCE</scope>
    <source>
        <strain evidence="3">KCTC 32182</strain>
    </source>
</reference>